<proteinExistence type="predicted"/>
<organism evidence="1 2">
    <name type="scientific">Caerostris extrusa</name>
    <name type="common">Bark spider</name>
    <name type="synonym">Caerostris bankana</name>
    <dbReference type="NCBI Taxonomy" id="172846"/>
    <lineage>
        <taxon>Eukaryota</taxon>
        <taxon>Metazoa</taxon>
        <taxon>Ecdysozoa</taxon>
        <taxon>Arthropoda</taxon>
        <taxon>Chelicerata</taxon>
        <taxon>Arachnida</taxon>
        <taxon>Araneae</taxon>
        <taxon>Araneomorphae</taxon>
        <taxon>Entelegynae</taxon>
        <taxon>Araneoidea</taxon>
        <taxon>Araneidae</taxon>
        <taxon>Caerostris</taxon>
    </lineage>
</organism>
<accession>A0AAV4Y3F3</accession>
<protein>
    <submittedName>
        <fullName evidence="1">Uncharacterized protein</fullName>
    </submittedName>
</protein>
<name>A0AAV4Y3F3_CAEEX</name>
<sequence length="237" mass="27092">MNIAVLSQFNHNNNWALKIEISLAILLLKSSKVFFNIEYVNILKNEHFFQASHGRKRKALRFLPAAQEREMQNPGLTQLDPRLFMNTGTPITEEPTAIMDNRTKHLDVKRACFFKQIKATEPGKTAVHASSGGMKSSKIKLYFPSATNLYQRRKFRLRSIKKVMQRSSGVSFDIRAQTEAPIFPTQQKPSCGKGINYCCVPINQWLLQWAVGRSQKNQSSKKNSYDVSASILDVWLR</sequence>
<comment type="caution">
    <text evidence="1">The sequence shown here is derived from an EMBL/GenBank/DDBJ whole genome shotgun (WGS) entry which is preliminary data.</text>
</comment>
<gene>
    <name evidence="1" type="ORF">CEXT_171341</name>
</gene>
<evidence type="ECO:0000313" key="1">
    <source>
        <dbReference type="EMBL" id="GIZ01873.1"/>
    </source>
</evidence>
<dbReference type="Proteomes" id="UP001054945">
    <property type="component" value="Unassembled WGS sequence"/>
</dbReference>
<evidence type="ECO:0000313" key="2">
    <source>
        <dbReference type="Proteomes" id="UP001054945"/>
    </source>
</evidence>
<reference evidence="1 2" key="1">
    <citation type="submission" date="2021-06" db="EMBL/GenBank/DDBJ databases">
        <title>Caerostris extrusa draft genome.</title>
        <authorList>
            <person name="Kono N."/>
            <person name="Arakawa K."/>
        </authorList>
    </citation>
    <scope>NUCLEOTIDE SEQUENCE [LARGE SCALE GENOMIC DNA]</scope>
</reference>
<keyword evidence="2" id="KW-1185">Reference proteome</keyword>
<dbReference type="AlphaFoldDB" id="A0AAV4Y3F3"/>
<dbReference type="EMBL" id="BPLR01018733">
    <property type="protein sequence ID" value="GIZ01873.1"/>
    <property type="molecule type" value="Genomic_DNA"/>
</dbReference>